<accession>A0A1F6PCI7</accession>
<organism evidence="2 3">
    <name type="scientific">Candidatus Magasanikbacteria bacterium RIFOXYD2_FULL_41_14</name>
    <dbReference type="NCBI Taxonomy" id="1798709"/>
    <lineage>
        <taxon>Bacteria</taxon>
        <taxon>Candidatus Magasanikiibacteriota</taxon>
    </lineage>
</organism>
<feature type="region of interest" description="Disordered" evidence="1">
    <location>
        <begin position="1"/>
        <end position="25"/>
    </location>
</feature>
<name>A0A1F6PCI7_9BACT</name>
<evidence type="ECO:0000256" key="1">
    <source>
        <dbReference type="SAM" id="MobiDB-lite"/>
    </source>
</evidence>
<dbReference type="EMBL" id="MFRE01000018">
    <property type="protein sequence ID" value="OGH93876.1"/>
    <property type="molecule type" value="Genomic_DNA"/>
</dbReference>
<dbReference type="AlphaFoldDB" id="A0A1F6PCI7"/>
<proteinExistence type="predicted"/>
<reference evidence="2 3" key="1">
    <citation type="journal article" date="2016" name="Nat. Commun.">
        <title>Thousands of microbial genomes shed light on interconnected biogeochemical processes in an aquifer system.</title>
        <authorList>
            <person name="Anantharaman K."/>
            <person name="Brown C.T."/>
            <person name="Hug L.A."/>
            <person name="Sharon I."/>
            <person name="Castelle C.J."/>
            <person name="Probst A.J."/>
            <person name="Thomas B.C."/>
            <person name="Singh A."/>
            <person name="Wilkins M.J."/>
            <person name="Karaoz U."/>
            <person name="Brodie E.L."/>
            <person name="Williams K.H."/>
            <person name="Hubbard S.S."/>
            <person name="Banfield J.F."/>
        </authorList>
    </citation>
    <scope>NUCLEOTIDE SEQUENCE [LARGE SCALE GENOMIC DNA]</scope>
</reference>
<gene>
    <name evidence="2" type="ORF">A2538_01950</name>
</gene>
<evidence type="ECO:0000313" key="3">
    <source>
        <dbReference type="Proteomes" id="UP000178254"/>
    </source>
</evidence>
<protein>
    <submittedName>
        <fullName evidence="2">Uncharacterized protein</fullName>
    </submittedName>
</protein>
<dbReference type="Proteomes" id="UP000178254">
    <property type="component" value="Unassembled WGS sequence"/>
</dbReference>
<evidence type="ECO:0000313" key="2">
    <source>
        <dbReference type="EMBL" id="OGH93876.1"/>
    </source>
</evidence>
<comment type="caution">
    <text evidence="2">The sequence shown here is derived from an EMBL/GenBank/DDBJ whole genome shotgun (WGS) entry which is preliminary data.</text>
</comment>
<sequence length="133" mass="14526">MIGDKKGAGDFNVGNHANISSGDTVERKPLTLDGVKKLVATYLNATQADVNLQDAFKGGARKSRPSCWPGGRDRSSVEPVIFQFLDATEWARKDAQNLSAEDRAELVAFIRGYPDVSEEVREKFVKAIESPSV</sequence>